<evidence type="ECO:0000256" key="3">
    <source>
        <dbReference type="ARBA" id="ARBA00022989"/>
    </source>
</evidence>
<dbReference type="InterPro" id="IPR047817">
    <property type="entry name" value="ABC2_TM_bact-type"/>
</dbReference>
<evidence type="ECO:0000256" key="2">
    <source>
        <dbReference type="ARBA" id="ARBA00022692"/>
    </source>
</evidence>
<evidence type="ECO:0000256" key="4">
    <source>
        <dbReference type="ARBA" id="ARBA00023136"/>
    </source>
</evidence>
<proteinExistence type="predicted"/>
<accession>A0A381T8A3</accession>
<name>A0A381T8A3_9ZZZZ</name>
<dbReference type="InterPro" id="IPR013525">
    <property type="entry name" value="ABC2_TM"/>
</dbReference>
<keyword evidence="4 5" id="KW-0472">Membrane</keyword>
<dbReference type="EMBL" id="UINC01003992">
    <property type="protein sequence ID" value="SVA10927.1"/>
    <property type="molecule type" value="Genomic_DNA"/>
</dbReference>
<dbReference type="Pfam" id="PF01061">
    <property type="entry name" value="ABC2_membrane"/>
    <property type="match status" value="1"/>
</dbReference>
<comment type="subcellular location">
    <subcellularLocation>
        <location evidence="1">Membrane</location>
        <topology evidence="1">Multi-pass membrane protein</topology>
    </subcellularLocation>
</comment>
<dbReference type="PROSITE" id="PS51012">
    <property type="entry name" value="ABC_TM2"/>
    <property type="match status" value="1"/>
</dbReference>
<dbReference type="AlphaFoldDB" id="A0A381T8A3"/>
<dbReference type="PRINTS" id="PR00164">
    <property type="entry name" value="ABC2TRNSPORT"/>
</dbReference>
<feature type="domain" description="ABC transmembrane type-2" evidence="6">
    <location>
        <begin position="21"/>
        <end position="254"/>
    </location>
</feature>
<feature type="transmembrane region" description="Helical" evidence="5">
    <location>
        <begin position="101"/>
        <end position="123"/>
    </location>
</feature>
<dbReference type="InterPro" id="IPR051784">
    <property type="entry name" value="Nod_factor_ABC_transporter"/>
</dbReference>
<organism evidence="7">
    <name type="scientific">marine metagenome</name>
    <dbReference type="NCBI Taxonomy" id="408172"/>
    <lineage>
        <taxon>unclassified sequences</taxon>
        <taxon>metagenomes</taxon>
        <taxon>ecological metagenomes</taxon>
    </lineage>
</organism>
<feature type="transmembrane region" description="Helical" evidence="5">
    <location>
        <begin position="170"/>
        <end position="195"/>
    </location>
</feature>
<dbReference type="PANTHER" id="PTHR43229:SF2">
    <property type="entry name" value="NODULATION PROTEIN J"/>
    <property type="match status" value="1"/>
</dbReference>
<gene>
    <name evidence="7" type="ORF">METZ01_LOCUS63781</name>
</gene>
<evidence type="ECO:0000256" key="1">
    <source>
        <dbReference type="ARBA" id="ARBA00004141"/>
    </source>
</evidence>
<feature type="transmembrane region" description="Helical" evidence="5">
    <location>
        <begin position="135"/>
        <end position="158"/>
    </location>
</feature>
<dbReference type="PANTHER" id="PTHR43229">
    <property type="entry name" value="NODULATION PROTEIN J"/>
    <property type="match status" value="1"/>
</dbReference>
<evidence type="ECO:0000256" key="5">
    <source>
        <dbReference type="SAM" id="Phobius"/>
    </source>
</evidence>
<evidence type="ECO:0000313" key="7">
    <source>
        <dbReference type="EMBL" id="SVA10927.1"/>
    </source>
</evidence>
<sequence>MLLATYSLWARDIIRFYRQRSRVIGALGTPVVFWLLLGSGLGSSFRVNADASVNYLQYFFPGTLALIVLFTAIFSTISVIEDRREGFLQGVLVAPVPRATIVVGKLLSGTTLAVLQAMLFLLLAPATGIDLRADLILPLVVALLTLAFALTGLGFLVAWQLDSTQGFHAVMNLVLVPMWLLSGAVFPAEGAAWWIRAIMWANPMTYGVTALRVVLTGGTSVTGGGLPSFATSLIVVLVFGCASAAIGILFVRSKRGR</sequence>
<keyword evidence="3 5" id="KW-1133">Transmembrane helix</keyword>
<protein>
    <recommendedName>
        <fullName evidence="6">ABC transmembrane type-2 domain-containing protein</fullName>
    </recommendedName>
</protein>
<feature type="transmembrane region" description="Helical" evidence="5">
    <location>
        <begin position="21"/>
        <end position="38"/>
    </location>
</feature>
<evidence type="ECO:0000259" key="6">
    <source>
        <dbReference type="PROSITE" id="PS51012"/>
    </source>
</evidence>
<reference evidence="7" key="1">
    <citation type="submission" date="2018-05" db="EMBL/GenBank/DDBJ databases">
        <authorList>
            <person name="Lanie J.A."/>
            <person name="Ng W.-L."/>
            <person name="Kazmierczak K.M."/>
            <person name="Andrzejewski T.M."/>
            <person name="Davidsen T.M."/>
            <person name="Wayne K.J."/>
            <person name="Tettelin H."/>
            <person name="Glass J.I."/>
            <person name="Rusch D."/>
            <person name="Podicherti R."/>
            <person name="Tsui H.-C.T."/>
            <person name="Winkler M.E."/>
        </authorList>
    </citation>
    <scope>NUCLEOTIDE SEQUENCE</scope>
</reference>
<feature type="transmembrane region" description="Helical" evidence="5">
    <location>
        <begin position="229"/>
        <end position="251"/>
    </location>
</feature>
<dbReference type="PIRSF" id="PIRSF006648">
    <property type="entry name" value="DrrB"/>
    <property type="match status" value="1"/>
</dbReference>
<dbReference type="InterPro" id="IPR000412">
    <property type="entry name" value="ABC_2_transport"/>
</dbReference>
<dbReference type="GO" id="GO:0140359">
    <property type="term" value="F:ABC-type transporter activity"/>
    <property type="evidence" value="ECO:0007669"/>
    <property type="project" value="InterPro"/>
</dbReference>
<dbReference type="GO" id="GO:0043190">
    <property type="term" value="C:ATP-binding cassette (ABC) transporter complex"/>
    <property type="evidence" value="ECO:0007669"/>
    <property type="project" value="InterPro"/>
</dbReference>
<feature type="transmembrane region" description="Helical" evidence="5">
    <location>
        <begin position="58"/>
        <end position="80"/>
    </location>
</feature>
<keyword evidence="2 5" id="KW-0812">Transmembrane</keyword>